<keyword evidence="6" id="KW-1185">Reference proteome</keyword>
<comment type="caution">
    <text evidence="5">The sequence shown here is derived from an EMBL/GenBank/DDBJ whole genome shotgun (WGS) entry which is preliminary data.</text>
</comment>
<name>A0A4R3HZE9_9GAMM</name>
<feature type="binding site" evidence="4">
    <location>
        <position position="59"/>
    </location>
    <ligand>
        <name>substrate</name>
    </ligand>
</feature>
<evidence type="ECO:0000256" key="3">
    <source>
        <dbReference type="PIRSR" id="PIRSR613078-1"/>
    </source>
</evidence>
<dbReference type="AlphaFoldDB" id="A0A4R3HZE9"/>
<reference evidence="5 6" key="1">
    <citation type="submission" date="2019-03" db="EMBL/GenBank/DDBJ databases">
        <title>Genomic Encyclopedia of Archaeal and Bacterial Type Strains, Phase II (KMG-II): from individual species to whole genera.</title>
        <authorList>
            <person name="Goeker M."/>
        </authorList>
    </citation>
    <scope>NUCLEOTIDE SEQUENCE [LARGE SCALE GENOMIC DNA]</scope>
    <source>
        <strain evidence="5 6">DSM 15388</strain>
    </source>
</reference>
<dbReference type="InterPro" id="IPR029033">
    <property type="entry name" value="His_PPase_superfam"/>
</dbReference>
<sequence>MIVITRHGETEWNQLGQFQGWKDSALTEKGRFQAKSVALGVKELVQKTEFRMVSSPLGRAVETSSIIAKVLGYRGAVELNPLLKEHSFGAWEGLTKLEVKLDRADEWNQRLADKWNYIIPAGESYSCIMYRATKWLNTLAKDRSFVVTIHEMMSKVIRGAYLGIDPCEMPALSHKNNEIFILKNGVQYKMSC</sequence>
<dbReference type="GO" id="GO:0005737">
    <property type="term" value="C:cytoplasm"/>
    <property type="evidence" value="ECO:0007669"/>
    <property type="project" value="TreeGrafter"/>
</dbReference>
<dbReference type="SMART" id="SM00855">
    <property type="entry name" value="PGAM"/>
    <property type="match status" value="1"/>
</dbReference>
<dbReference type="PROSITE" id="PS00175">
    <property type="entry name" value="PG_MUTASE"/>
    <property type="match status" value="1"/>
</dbReference>
<feature type="binding site" evidence="4">
    <location>
        <begin position="6"/>
        <end position="13"/>
    </location>
    <ligand>
        <name>substrate</name>
    </ligand>
</feature>
<organism evidence="5 6">
    <name type="scientific">Reinekea marinisedimentorum</name>
    <dbReference type="NCBI Taxonomy" id="230495"/>
    <lineage>
        <taxon>Bacteria</taxon>
        <taxon>Pseudomonadati</taxon>
        <taxon>Pseudomonadota</taxon>
        <taxon>Gammaproteobacteria</taxon>
        <taxon>Oceanospirillales</taxon>
        <taxon>Saccharospirillaceae</taxon>
        <taxon>Reinekea</taxon>
    </lineage>
</organism>
<dbReference type="InterPro" id="IPR050275">
    <property type="entry name" value="PGM_Phosphatase"/>
</dbReference>
<proteinExistence type="predicted"/>
<dbReference type="SUPFAM" id="SSF53254">
    <property type="entry name" value="Phosphoglycerate mutase-like"/>
    <property type="match status" value="1"/>
</dbReference>
<dbReference type="PANTHER" id="PTHR48100">
    <property type="entry name" value="BROAD-SPECIFICITY PHOSPHATASE YOR283W-RELATED"/>
    <property type="match status" value="1"/>
</dbReference>
<feature type="active site" description="Tele-phosphohistidine intermediate" evidence="3">
    <location>
        <position position="7"/>
    </location>
</feature>
<feature type="active site" description="Proton donor/acceptor" evidence="3">
    <location>
        <position position="85"/>
    </location>
</feature>
<evidence type="ECO:0000256" key="2">
    <source>
        <dbReference type="ARBA" id="ARBA00023235"/>
    </source>
</evidence>
<evidence type="ECO:0000256" key="4">
    <source>
        <dbReference type="PIRSR" id="PIRSR613078-2"/>
    </source>
</evidence>
<dbReference type="CDD" id="cd07067">
    <property type="entry name" value="HP_PGM_like"/>
    <property type="match status" value="1"/>
</dbReference>
<keyword evidence="1" id="KW-0324">Glycolysis</keyword>
<dbReference type="PIRSF" id="PIRSF000709">
    <property type="entry name" value="6PFK_2-Ptase"/>
    <property type="match status" value="1"/>
</dbReference>
<dbReference type="InterPro" id="IPR001345">
    <property type="entry name" value="PG/BPGM_mutase_AS"/>
</dbReference>
<keyword evidence="2" id="KW-0413">Isomerase</keyword>
<dbReference type="OrthoDB" id="9781415at2"/>
<feature type="binding site" evidence="4">
    <location>
        <position position="96"/>
    </location>
    <ligand>
        <name>substrate</name>
    </ligand>
</feature>
<dbReference type="Gene3D" id="3.40.50.1240">
    <property type="entry name" value="Phosphoglycerate mutase-like"/>
    <property type="match status" value="1"/>
</dbReference>
<dbReference type="Pfam" id="PF00300">
    <property type="entry name" value="His_Phos_1"/>
    <property type="match status" value="1"/>
</dbReference>
<gene>
    <name evidence="5" type="ORF">BCF53_11530</name>
</gene>
<protein>
    <submittedName>
        <fullName evidence="5">Putative phosphoglycerate mutase</fullName>
    </submittedName>
</protein>
<dbReference type="EMBL" id="SLZR01000015">
    <property type="protein sequence ID" value="TCS38756.1"/>
    <property type="molecule type" value="Genomic_DNA"/>
</dbReference>
<accession>A0A4R3HZE9</accession>
<evidence type="ECO:0000256" key="1">
    <source>
        <dbReference type="ARBA" id="ARBA00023152"/>
    </source>
</evidence>
<dbReference type="PANTHER" id="PTHR48100:SF1">
    <property type="entry name" value="HISTIDINE PHOSPHATASE FAMILY PROTEIN-RELATED"/>
    <property type="match status" value="1"/>
</dbReference>
<evidence type="ECO:0000313" key="6">
    <source>
        <dbReference type="Proteomes" id="UP000295793"/>
    </source>
</evidence>
<dbReference type="InterPro" id="IPR013078">
    <property type="entry name" value="His_Pase_superF_clade-1"/>
</dbReference>
<evidence type="ECO:0000313" key="5">
    <source>
        <dbReference type="EMBL" id="TCS38756.1"/>
    </source>
</evidence>
<dbReference type="RefSeq" id="WP_132702791.1">
    <property type="nucleotide sequence ID" value="NZ_SLZR01000015.1"/>
</dbReference>
<dbReference type="Proteomes" id="UP000295793">
    <property type="component" value="Unassembled WGS sequence"/>
</dbReference>
<dbReference type="GO" id="GO:0016791">
    <property type="term" value="F:phosphatase activity"/>
    <property type="evidence" value="ECO:0007669"/>
    <property type="project" value="TreeGrafter"/>
</dbReference>